<dbReference type="SUPFAM" id="SSF53335">
    <property type="entry name" value="S-adenosyl-L-methionine-dependent methyltransferases"/>
    <property type="match status" value="1"/>
</dbReference>
<dbReference type="Gene3D" id="3.40.50.150">
    <property type="entry name" value="Vaccinia Virus protein VP39"/>
    <property type="match status" value="1"/>
</dbReference>
<accession>A0ABS7G5F0</accession>
<keyword evidence="1" id="KW-0489">Methyltransferase</keyword>
<keyword evidence="2" id="KW-1185">Reference proteome</keyword>
<dbReference type="InterPro" id="IPR029063">
    <property type="entry name" value="SAM-dependent_MTases_sf"/>
</dbReference>
<evidence type="ECO:0000313" key="1">
    <source>
        <dbReference type="EMBL" id="MBW8487600.1"/>
    </source>
</evidence>
<comment type="caution">
    <text evidence="1">The sequence shown here is derived from an EMBL/GenBank/DDBJ whole genome shotgun (WGS) entry which is preliminary data.</text>
</comment>
<name>A0ABS7G5F0_9ACTN</name>
<reference evidence="1 2" key="1">
    <citation type="submission" date="2021-07" db="EMBL/GenBank/DDBJ databases">
        <title>Actinomadura sp. PM05-2 isolated from lichen.</title>
        <authorList>
            <person name="Somphong A."/>
            <person name="Phongsopitanun W."/>
            <person name="Tanasupawat S."/>
            <person name="Peongsungnone V."/>
        </authorList>
    </citation>
    <scope>NUCLEOTIDE SEQUENCE [LARGE SCALE GENOMIC DNA]</scope>
    <source>
        <strain evidence="1 2">PM05-2</strain>
    </source>
</reference>
<proteinExistence type="predicted"/>
<protein>
    <submittedName>
        <fullName evidence="1">SAM-dependent methyltransferase</fullName>
    </submittedName>
</protein>
<dbReference type="Proteomes" id="UP000774570">
    <property type="component" value="Unassembled WGS sequence"/>
</dbReference>
<gene>
    <name evidence="1" type="ORF">K1Y72_34970</name>
</gene>
<organism evidence="1 2">
    <name type="scientific">Actinomadura parmotrematis</name>
    <dbReference type="NCBI Taxonomy" id="2864039"/>
    <lineage>
        <taxon>Bacteria</taxon>
        <taxon>Bacillati</taxon>
        <taxon>Actinomycetota</taxon>
        <taxon>Actinomycetes</taxon>
        <taxon>Streptosporangiales</taxon>
        <taxon>Thermomonosporaceae</taxon>
        <taxon>Actinomadura</taxon>
    </lineage>
</organism>
<keyword evidence="1" id="KW-0808">Transferase</keyword>
<dbReference type="RefSeq" id="WP_220170835.1">
    <property type="nucleotide sequence ID" value="NZ_JAIBOA010000037.1"/>
</dbReference>
<dbReference type="GO" id="GO:0008168">
    <property type="term" value="F:methyltransferase activity"/>
    <property type="evidence" value="ECO:0007669"/>
    <property type="project" value="UniProtKB-KW"/>
</dbReference>
<sequence>MERLQTPAQRDWAAWHDAYDDPASSLSRRLATVRARVAAALDAAPPGPVRAVSLCAGQGRDLIGAVAAHPRRADVRALLVEIDPANVLAAQRAAAAAGLAGFRAIAADAARTAVYTGAIPADLVLACGVFGNIGDGDVRRTISILPQLCAPGARVVWTRNRQPPDLTPQILGWFADHGFAAEWISPAEGPGYGVGVHRYTRPESARFDASVRMFTFVGYDVLRNGAPWPE</sequence>
<dbReference type="GO" id="GO:0032259">
    <property type="term" value="P:methylation"/>
    <property type="evidence" value="ECO:0007669"/>
    <property type="project" value="UniProtKB-KW"/>
</dbReference>
<evidence type="ECO:0000313" key="2">
    <source>
        <dbReference type="Proteomes" id="UP000774570"/>
    </source>
</evidence>
<dbReference type="EMBL" id="JAIBOA010000037">
    <property type="protein sequence ID" value="MBW8487600.1"/>
    <property type="molecule type" value="Genomic_DNA"/>
</dbReference>